<sequence length="297" mass="33996">MHSNIIGIIESAKTSKGNEIVYLNGYEWVRHYPNKARTKQLWRCPRNNECRASAESDYGKTELTVLREHYHFADPHSELVRDKMQEAKSLAKQNINSHILPPRGIWTKIIDGLNLEQRACLPDYPAFRQLINMQRVLPETALVDKPEIKDIKIEGQHLLDANGNNFLLFDSRKSHPKEPPMLIFGSPEGVLRLSEYPDWAMDGTFYVAPKPWKQLYLINVLIDKSSLPAIYVLLTAKSQQTYSLLFQEISALLPSEFSPASIIVDNERAAVNALKLAWPKAPVRLCIFHLAQALYHR</sequence>
<dbReference type="Proteomes" id="UP000887579">
    <property type="component" value="Unplaced"/>
</dbReference>
<protein>
    <submittedName>
        <fullName evidence="2">MULE transposase domain-containing protein</fullName>
    </submittedName>
</protein>
<reference evidence="2" key="1">
    <citation type="submission" date="2022-11" db="UniProtKB">
        <authorList>
            <consortium name="WormBaseParasite"/>
        </authorList>
    </citation>
    <scope>IDENTIFICATION</scope>
</reference>
<organism evidence="1 2">
    <name type="scientific">Panagrolaimus sp. ES5</name>
    <dbReference type="NCBI Taxonomy" id="591445"/>
    <lineage>
        <taxon>Eukaryota</taxon>
        <taxon>Metazoa</taxon>
        <taxon>Ecdysozoa</taxon>
        <taxon>Nematoda</taxon>
        <taxon>Chromadorea</taxon>
        <taxon>Rhabditida</taxon>
        <taxon>Tylenchina</taxon>
        <taxon>Panagrolaimomorpha</taxon>
        <taxon>Panagrolaimoidea</taxon>
        <taxon>Panagrolaimidae</taxon>
        <taxon>Panagrolaimus</taxon>
    </lineage>
</organism>
<evidence type="ECO:0000313" key="1">
    <source>
        <dbReference type="Proteomes" id="UP000887579"/>
    </source>
</evidence>
<evidence type="ECO:0000313" key="2">
    <source>
        <dbReference type="WBParaSite" id="ES5_v2.g14758.t1"/>
    </source>
</evidence>
<proteinExistence type="predicted"/>
<name>A0AC34FCD1_9BILA</name>
<accession>A0AC34FCD1</accession>
<dbReference type="WBParaSite" id="ES5_v2.g14758.t1">
    <property type="protein sequence ID" value="ES5_v2.g14758.t1"/>
    <property type="gene ID" value="ES5_v2.g14758"/>
</dbReference>